<dbReference type="GO" id="GO:0008168">
    <property type="term" value="F:methyltransferase activity"/>
    <property type="evidence" value="ECO:0007669"/>
    <property type="project" value="UniProtKB-KW"/>
</dbReference>
<accession>W7YX90</accession>
<evidence type="ECO:0000313" key="1">
    <source>
        <dbReference type="EMBL" id="GAF07019.1"/>
    </source>
</evidence>
<gene>
    <name evidence="1" type="ORF">JCM16418_1006</name>
</gene>
<dbReference type="Proteomes" id="UP000019364">
    <property type="component" value="Unassembled WGS sequence"/>
</dbReference>
<comment type="caution">
    <text evidence="1">The sequence shown here is derived from an EMBL/GenBank/DDBJ whole genome shotgun (WGS) entry which is preliminary data.</text>
</comment>
<dbReference type="EMBL" id="BAVZ01000002">
    <property type="protein sequence ID" value="GAF07019.1"/>
    <property type="molecule type" value="Genomic_DNA"/>
</dbReference>
<evidence type="ECO:0000313" key="2">
    <source>
        <dbReference type="Proteomes" id="UP000019364"/>
    </source>
</evidence>
<dbReference type="SUPFAM" id="SSF53335">
    <property type="entry name" value="S-adenosyl-L-methionine-dependent methyltransferases"/>
    <property type="match status" value="1"/>
</dbReference>
<keyword evidence="1" id="KW-0489">Methyltransferase</keyword>
<dbReference type="eggNOG" id="COG1092">
    <property type="taxonomic scope" value="Bacteria"/>
</dbReference>
<dbReference type="InterPro" id="IPR029063">
    <property type="entry name" value="SAM-dependent_MTases_sf"/>
</dbReference>
<keyword evidence="2" id="KW-1185">Reference proteome</keyword>
<dbReference type="GO" id="GO:0032259">
    <property type="term" value="P:methylation"/>
    <property type="evidence" value="ECO:0007669"/>
    <property type="project" value="UniProtKB-KW"/>
</dbReference>
<dbReference type="PANTHER" id="PTHR42873:SF1">
    <property type="entry name" value="S-ADENOSYLMETHIONINE-DEPENDENT METHYLTRANSFERASE DOMAIN-CONTAINING PROTEIN"/>
    <property type="match status" value="1"/>
</dbReference>
<proteinExistence type="predicted"/>
<dbReference type="Gene3D" id="3.40.50.150">
    <property type="entry name" value="Vaccinia Virus protein VP39"/>
    <property type="match status" value="1"/>
</dbReference>
<dbReference type="CDD" id="cd11572">
    <property type="entry name" value="RlmI_M_like"/>
    <property type="match status" value="1"/>
</dbReference>
<protein>
    <submittedName>
        <fullName evidence="1">LSU m5C1962 methyltransferase RlmI</fullName>
    </submittedName>
</protein>
<keyword evidence="1" id="KW-0808">Transferase</keyword>
<dbReference type="Gene3D" id="3.30.750.80">
    <property type="entry name" value="RNA methyltransferase domain (HRMD) like"/>
    <property type="match status" value="1"/>
</dbReference>
<organism evidence="1 2">
    <name type="scientific">Paenibacillus pini JCM 16418</name>
    <dbReference type="NCBI Taxonomy" id="1236976"/>
    <lineage>
        <taxon>Bacteria</taxon>
        <taxon>Bacillati</taxon>
        <taxon>Bacillota</taxon>
        <taxon>Bacilli</taxon>
        <taxon>Bacillales</taxon>
        <taxon>Paenibacillaceae</taxon>
        <taxon>Paenibacillus</taxon>
    </lineage>
</organism>
<name>W7YX90_9BACL</name>
<dbReference type="AlphaFoldDB" id="W7YX90"/>
<sequence length="196" mass="22650">MDQLFFTERFRSCLKHRERFLQEENAYRLVYGEADFLPGLIVDRFGDVLVVQLLTLGMDKRRKEIVDALVEVMQPQGIYERSDVSIRELEGLEQVKGSLYGECPRYVTVLENGLQIRVDIEEGQKTGYFFDQRENRASIQPLMTGWGDRSGITLQEVDQDGEVSKQPVNKSGKVVTFPYWMALQYWSASRIRAVSP</sequence>
<dbReference type="PANTHER" id="PTHR42873">
    <property type="entry name" value="RIBOSOMAL RNA LARGE SUBUNIT METHYLTRANSFERASE"/>
    <property type="match status" value="1"/>
</dbReference>
<reference evidence="1 2" key="1">
    <citation type="journal article" date="2014" name="Genome Announc.">
        <title>Draft Genome Sequence of Paenibacillus pini JCM 16418T, Isolated from the Rhizosphere of Pine Tree.</title>
        <authorList>
            <person name="Yuki M."/>
            <person name="Oshima K."/>
            <person name="Suda W."/>
            <person name="Oshida Y."/>
            <person name="Kitamura K."/>
            <person name="Iida Y."/>
            <person name="Hattori M."/>
            <person name="Ohkuma M."/>
        </authorList>
    </citation>
    <scope>NUCLEOTIDE SEQUENCE [LARGE SCALE GENOMIC DNA]</scope>
    <source>
        <strain evidence="1 2">JCM 16418</strain>
    </source>
</reference>